<organism evidence="1 2">
    <name type="scientific">Pseudomonas monteilii SB3101</name>
    <dbReference type="NCBI Taxonomy" id="1435058"/>
    <lineage>
        <taxon>Bacteria</taxon>
        <taxon>Pseudomonadati</taxon>
        <taxon>Pseudomonadota</taxon>
        <taxon>Gammaproteobacteria</taxon>
        <taxon>Pseudomonadales</taxon>
        <taxon>Pseudomonadaceae</taxon>
        <taxon>Pseudomonas</taxon>
    </lineage>
</organism>
<proteinExistence type="predicted"/>
<sequence length="106" mass="11974">MPFSETLISTTETCSIKAGLDLIQRREEKRTAHLLATRELSRDANFRQLVNLRKLNLSTIKLQDYFLHLSMAQTKSGPFRMPSAHGASLSKLSSMADRIGMETSIY</sequence>
<gene>
    <name evidence="1" type="ORF">X970_07360</name>
</gene>
<evidence type="ECO:0000313" key="2">
    <source>
        <dbReference type="Proteomes" id="UP000018660"/>
    </source>
</evidence>
<evidence type="ECO:0000313" key="1">
    <source>
        <dbReference type="EMBL" id="AHC91041.1"/>
    </source>
</evidence>
<name>V9V7Z8_9PSED</name>
<dbReference type="Proteomes" id="UP000018660">
    <property type="component" value="Chromosome"/>
</dbReference>
<protein>
    <submittedName>
        <fullName evidence="1">Uncharacterized protein</fullName>
    </submittedName>
</protein>
<accession>V9V7Z8</accession>
<dbReference type="KEGG" id="pmot:X970_07360"/>
<dbReference type="AlphaFoldDB" id="V9V7Z8"/>
<reference evidence="1 2" key="1">
    <citation type="submission" date="2013-12" db="EMBL/GenBank/DDBJ databases">
        <title>Complete Genomes of Pseudomonas monteilii SB3078 and SB3101, two Benzene, Toluene and Ethylbenzene Degrading Bacteria used for Bioaugmentation.</title>
        <authorList>
            <person name="Dueholm M.S."/>
            <person name="Albertsen M."/>
            <person name="D'Imperio S."/>
            <person name="Tale V.P."/>
            <person name="Lewis D."/>
            <person name="Nilsen P.H."/>
            <person name="Nielsen J.L."/>
        </authorList>
    </citation>
    <scope>NUCLEOTIDE SEQUENCE [LARGE SCALE GENOMIC DNA]</scope>
    <source>
        <strain evidence="1 2">SB3101</strain>
    </source>
</reference>
<dbReference type="EMBL" id="CP006979">
    <property type="protein sequence ID" value="AHC91041.1"/>
    <property type="molecule type" value="Genomic_DNA"/>
</dbReference>
<dbReference type="HOGENOM" id="CLU_2220905_0_0_6"/>